<dbReference type="CDD" id="cd13686">
    <property type="entry name" value="GluR_Plant"/>
    <property type="match status" value="1"/>
</dbReference>
<evidence type="ECO:0000256" key="8">
    <source>
        <dbReference type="ARBA" id="ARBA00023136"/>
    </source>
</evidence>
<feature type="transmembrane region" description="Helical" evidence="15">
    <location>
        <begin position="733"/>
        <end position="752"/>
    </location>
</feature>
<comment type="subcellular location">
    <subcellularLocation>
        <location evidence="1">Membrane</location>
        <topology evidence="1">Multi-pass membrane protein</topology>
    </subcellularLocation>
</comment>
<evidence type="ECO:0000256" key="7">
    <source>
        <dbReference type="ARBA" id="ARBA00023065"/>
    </source>
</evidence>
<reference evidence="17 18" key="1">
    <citation type="journal article" date="2016" name="Sci. Rep.">
        <title>The genome sequence of the outbreeding globe artichoke constructed de novo incorporating a phase-aware low-pass sequencing strategy of F1 progeny.</title>
        <authorList>
            <person name="Scaglione D."/>
            <person name="Reyes-Chin-Wo S."/>
            <person name="Acquadro A."/>
            <person name="Froenicke L."/>
            <person name="Portis E."/>
            <person name="Beitel C."/>
            <person name="Tirone M."/>
            <person name="Mauro R."/>
            <person name="Lo Monaco A."/>
            <person name="Mauromicale G."/>
            <person name="Faccioli P."/>
            <person name="Cattivelli L."/>
            <person name="Rieseberg L."/>
            <person name="Michelmore R."/>
            <person name="Lanteri S."/>
        </authorList>
    </citation>
    <scope>NUCLEOTIDE SEQUENCE [LARGE SCALE GENOMIC DNA]</scope>
    <source>
        <strain evidence="17">2C</strain>
    </source>
</reference>
<protein>
    <recommendedName>
        <fullName evidence="13">Glutamate receptor</fullName>
    </recommendedName>
</protein>
<organism evidence="17 18">
    <name type="scientific">Cynara cardunculus var. scolymus</name>
    <name type="common">Globe artichoke</name>
    <name type="synonym">Cynara scolymus</name>
    <dbReference type="NCBI Taxonomy" id="59895"/>
    <lineage>
        <taxon>Eukaryota</taxon>
        <taxon>Viridiplantae</taxon>
        <taxon>Streptophyta</taxon>
        <taxon>Embryophyta</taxon>
        <taxon>Tracheophyta</taxon>
        <taxon>Spermatophyta</taxon>
        <taxon>Magnoliopsida</taxon>
        <taxon>eudicotyledons</taxon>
        <taxon>Gunneridae</taxon>
        <taxon>Pentapetalae</taxon>
        <taxon>asterids</taxon>
        <taxon>campanulids</taxon>
        <taxon>Asterales</taxon>
        <taxon>Asteraceae</taxon>
        <taxon>Carduoideae</taxon>
        <taxon>Cardueae</taxon>
        <taxon>Carduinae</taxon>
        <taxon>Cynara</taxon>
    </lineage>
</organism>
<dbReference type="PIRSF" id="PIRSF037090">
    <property type="entry name" value="Iontro_Glu-like_rcpt_pln"/>
    <property type="match status" value="1"/>
</dbReference>
<dbReference type="InterPro" id="IPR044440">
    <property type="entry name" value="GABAb_receptor_plant_PBP1"/>
</dbReference>
<feature type="transmembrane region" description="Helical" evidence="15">
    <location>
        <begin position="6"/>
        <end position="24"/>
    </location>
</feature>
<evidence type="ECO:0000256" key="12">
    <source>
        <dbReference type="ARBA" id="ARBA00023303"/>
    </source>
</evidence>
<evidence type="ECO:0000313" key="18">
    <source>
        <dbReference type="Proteomes" id="UP000243975"/>
    </source>
</evidence>
<keyword evidence="4 15" id="KW-0812">Transmembrane</keyword>
<dbReference type="SMART" id="SM00079">
    <property type="entry name" value="PBPe"/>
    <property type="match status" value="1"/>
</dbReference>
<evidence type="ECO:0000313" key="17">
    <source>
        <dbReference type="EMBL" id="KVI07668.1"/>
    </source>
</evidence>
<dbReference type="FunFam" id="3.40.50.2300:FF:000081">
    <property type="entry name" value="Glutamate receptor"/>
    <property type="match status" value="1"/>
</dbReference>
<evidence type="ECO:0000256" key="11">
    <source>
        <dbReference type="ARBA" id="ARBA00023286"/>
    </source>
</evidence>
<evidence type="ECO:0000256" key="5">
    <source>
        <dbReference type="ARBA" id="ARBA00022729"/>
    </source>
</evidence>
<keyword evidence="7 13" id="KW-0406">Ion transport</keyword>
<feature type="domain" description="Ionotropic glutamate receptor C-terminal" evidence="16">
    <location>
        <begin position="473"/>
        <end position="713"/>
    </location>
</feature>
<keyword evidence="3 13" id="KW-0813">Transport</keyword>
<dbReference type="GO" id="GO:0015276">
    <property type="term" value="F:ligand-gated monoatomic ion channel activity"/>
    <property type="evidence" value="ECO:0007669"/>
    <property type="project" value="InterPro"/>
</dbReference>
<dbReference type="SUPFAM" id="SSF53822">
    <property type="entry name" value="Periplasmic binding protein-like I"/>
    <property type="match status" value="1"/>
</dbReference>
<dbReference type="SUPFAM" id="SSF53850">
    <property type="entry name" value="Periplasmic binding protein-like II"/>
    <property type="match status" value="1"/>
</dbReference>
<dbReference type="Gene3D" id="3.40.50.2300">
    <property type="match status" value="2"/>
</dbReference>
<keyword evidence="18" id="KW-1185">Reference proteome</keyword>
<comment type="caution">
    <text evidence="17">The sequence shown here is derived from an EMBL/GenBank/DDBJ whole genome shotgun (WGS) entry which is preliminary data.</text>
</comment>
<dbReference type="InterPro" id="IPR028082">
    <property type="entry name" value="Peripla_BP_I"/>
</dbReference>
<dbReference type="Pfam" id="PF00060">
    <property type="entry name" value="Lig_chan"/>
    <property type="match status" value="1"/>
</dbReference>
<comment type="function">
    <text evidence="13">Glutamate-gated receptor that probably acts as non-selective cation channel.</text>
</comment>
<keyword evidence="5" id="KW-0732">Signal</keyword>
<gene>
    <name evidence="17" type="ORF">Ccrd_013973</name>
</gene>
<dbReference type="PRINTS" id="PR00248">
    <property type="entry name" value="GPCRMGR"/>
</dbReference>
<dbReference type="STRING" id="59895.A0A124SGW4"/>
<dbReference type="CDD" id="cd19990">
    <property type="entry name" value="PBP1_GABAb_receptor_plant"/>
    <property type="match status" value="1"/>
</dbReference>
<dbReference type="GO" id="GO:0016020">
    <property type="term" value="C:membrane"/>
    <property type="evidence" value="ECO:0007669"/>
    <property type="project" value="UniProtKB-SubCell"/>
</dbReference>
<keyword evidence="9 13" id="KW-0675">Receptor</keyword>
<dbReference type="Gramene" id="KVI07668">
    <property type="protein sequence ID" value="KVI07668"/>
    <property type="gene ID" value="Ccrd_013973"/>
</dbReference>
<dbReference type="InterPro" id="IPR001828">
    <property type="entry name" value="ANF_lig-bd_rcpt"/>
</dbReference>
<name>A0A124SGW4_CYNCS</name>
<keyword evidence="12 13" id="KW-0407">Ion channel</keyword>
<keyword evidence="11 13" id="KW-1071">Ligand-gated ion channel</keyword>
<dbReference type="PANTHER" id="PTHR34836">
    <property type="entry name" value="OS06G0188250 PROTEIN"/>
    <property type="match status" value="1"/>
</dbReference>
<evidence type="ECO:0000256" key="14">
    <source>
        <dbReference type="SAM" id="MobiDB-lite"/>
    </source>
</evidence>
<keyword evidence="6 15" id="KW-1133">Transmembrane helix</keyword>
<dbReference type="PRINTS" id="PR01176">
    <property type="entry name" value="GABABRECEPTR"/>
</dbReference>
<dbReference type="Gene3D" id="1.10.287.70">
    <property type="match status" value="1"/>
</dbReference>
<dbReference type="GO" id="GO:0004930">
    <property type="term" value="F:G protein-coupled receptor activity"/>
    <property type="evidence" value="ECO:0007669"/>
    <property type="project" value="InterPro"/>
</dbReference>
<dbReference type="Gene3D" id="3.40.190.10">
    <property type="entry name" value="Periplasmic binding protein-like II"/>
    <property type="match status" value="2"/>
</dbReference>
<dbReference type="AlphaFoldDB" id="A0A124SGW4"/>
<evidence type="ECO:0000256" key="10">
    <source>
        <dbReference type="ARBA" id="ARBA00023180"/>
    </source>
</evidence>
<evidence type="ECO:0000259" key="16">
    <source>
        <dbReference type="SMART" id="SM00079"/>
    </source>
</evidence>
<evidence type="ECO:0000256" key="1">
    <source>
        <dbReference type="ARBA" id="ARBA00004141"/>
    </source>
</evidence>
<keyword evidence="10" id="KW-0325">Glycoprotein</keyword>
<dbReference type="InterPro" id="IPR000337">
    <property type="entry name" value="GPCR_3"/>
</dbReference>
<evidence type="ECO:0000256" key="13">
    <source>
        <dbReference type="PIRNR" id="PIRNR037090"/>
    </source>
</evidence>
<dbReference type="InterPro" id="IPR017103">
    <property type="entry name" value="Iontropic_Glu_rcpt_pln"/>
</dbReference>
<keyword evidence="8 13" id="KW-0472">Membrane</keyword>
<proteinExistence type="inferred from homology"/>
<evidence type="ECO:0000256" key="6">
    <source>
        <dbReference type="ARBA" id="ARBA00022989"/>
    </source>
</evidence>
<feature type="region of interest" description="Disordered" evidence="14">
    <location>
        <begin position="788"/>
        <end position="818"/>
    </location>
</feature>
<dbReference type="EMBL" id="LEKV01001498">
    <property type="protein sequence ID" value="KVI07668.1"/>
    <property type="molecule type" value="Genomic_DNA"/>
</dbReference>
<accession>A0A124SGW4</accession>
<dbReference type="FunFam" id="3.40.190.10:FF:000175">
    <property type="entry name" value="Glutamate receptor"/>
    <property type="match status" value="1"/>
</dbReference>
<evidence type="ECO:0000256" key="9">
    <source>
        <dbReference type="ARBA" id="ARBA00023170"/>
    </source>
</evidence>
<dbReference type="InterPro" id="IPR015683">
    <property type="entry name" value="Ionotropic_Glu_rcpt"/>
</dbReference>
<evidence type="ECO:0000256" key="2">
    <source>
        <dbReference type="ARBA" id="ARBA00008685"/>
    </source>
</evidence>
<comment type="similarity">
    <text evidence="2 13">Belongs to the glutamate-gated ion channel (TC 1.A.10.1) family.</text>
</comment>
<sequence>MGVHKWSLVALVLLNLGVFLINGLSTHNASTRPAIVNIGAIFTFDSTIGKVAKVAIEEAVKDINANSTVLRGTKLRLEMRSSNCSGFLGMVGALQFMESDTIAIIGPQSSVVAHIISHVANELQVPLLSFAATDPTLSNLQFPYFVRTTQSDLYQMNAVAEIIDYYNWRDVIAIFIDDDYGRNGVLALDDALAAKRCKISYKVGIPPGPGFGRTEVMDILVKVALLESRVIVLHVYPDMGYLMFSVARYLGMMADGYVWIATDWLSSSLDSSLPLPLEKMENMQGVVALRQHTPDSVEKKAFTSKWSKLTGGSFGLNSYALYAYDTVWIIAHAIDAFFDQGGIVSFSNDSRLSSGGFADLHLDAMSIFNGGKLLLDNMWKSDFVGLTGHIKFDSDRNLVNPAYDIINIIGTGIRTVGYWSNGSGLSTLTPENLYSKQVNRSSANQELHSIIWPGEVVTKPRGWVFPNNGKLLKIAVPLRVSYKEFVSQLPGTNMSKGFCIDVFVAAVNLLPYAVPYQFIPFGNGKENPSYTELSNYVMFIFAIGENTASTLGRIVLLIWLFVVLIINSSYTASLTSILTVQQLSSPVKGINSLKKTNDRIGYQVGSFAERYLLEIGIPQSRLVALGTPDAYTDALRKGSKNGGVAAIVDERPYIELFLSNQCTFRVVGTEFTKSGWGFAFPRDSPLSVDLSTAILTLSENGDLQRIHDKWLIRSGCSTDNSELESDRLHLKSFWGLFLICGVACFIAIFIYFCQVFRRFRNVARSTVDSDGSRSRRLQTLLSIIDEKKDPRDKKRQKVERSISDESKDCETGHDSEQR</sequence>
<evidence type="ECO:0000256" key="15">
    <source>
        <dbReference type="SAM" id="Phobius"/>
    </source>
</evidence>
<dbReference type="PANTHER" id="PTHR34836:SF7">
    <property type="entry name" value="RECEPTOR LIGAND BINDING REGION DOMAIN-CONTAINING PROTEIN"/>
    <property type="match status" value="1"/>
</dbReference>
<dbReference type="Proteomes" id="UP000243975">
    <property type="component" value="Unassembled WGS sequence"/>
</dbReference>
<evidence type="ECO:0000256" key="4">
    <source>
        <dbReference type="ARBA" id="ARBA00022692"/>
    </source>
</evidence>
<evidence type="ECO:0000256" key="3">
    <source>
        <dbReference type="ARBA" id="ARBA00022448"/>
    </source>
</evidence>
<dbReference type="Pfam" id="PF01094">
    <property type="entry name" value="ANF_receptor"/>
    <property type="match status" value="1"/>
</dbReference>
<dbReference type="InterPro" id="IPR001320">
    <property type="entry name" value="Iontro_rcpt_C"/>
</dbReference>
<dbReference type="OMA" id="QCKFRVI"/>